<name>A0ABT0FR57_9ACTN</name>
<keyword evidence="4" id="KW-1185">Reference proteome</keyword>
<reference evidence="3 4" key="1">
    <citation type="submission" date="2022-04" db="EMBL/GenBank/DDBJ databases">
        <title>Genome draft of Actinomadura sp. ATCC 31491.</title>
        <authorList>
            <person name="Shi X."/>
            <person name="Du Y."/>
        </authorList>
    </citation>
    <scope>NUCLEOTIDE SEQUENCE [LARGE SCALE GENOMIC DNA]</scope>
    <source>
        <strain evidence="3 4">ATCC 31491</strain>
    </source>
</reference>
<dbReference type="RefSeq" id="WP_242374095.1">
    <property type="nucleotide sequence ID" value="NZ_JAKRKC020000001.1"/>
</dbReference>
<organism evidence="3 4">
    <name type="scientific">Actinomadura luzonensis</name>
    <dbReference type="NCBI Taxonomy" id="2805427"/>
    <lineage>
        <taxon>Bacteria</taxon>
        <taxon>Bacillati</taxon>
        <taxon>Actinomycetota</taxon>
        <taxon>Actinomycetes</taxon>
        <taxon>Streptosporangiales</taxon>
        <taxon>Thermomonosporaceae</taxon>
        <taxon>Actinomadura</taxon>
    </lineage>
</organism>
<dbReference type="InterPro" id="IPR015943">
    <property type="entry name" value="WD40/YVTN_repeat-like_dom_sf"/>
</dbReference>
<dbReference type="Gene3D" id="2.130.10.10">
    <property type="entry name" value="YVTN repeat-like/Quinoprotein amine dehydrogenase"/>
    <property type="match status" value="1"/>
</dbReference>
<feature type="transmembrane region" description="Helical" evidence="2">
    <location>
        <begin position="355"/>
        <end position="375"/>
    </location>
</feature>
<accession>A0ABT0FR57</accession>
<keyword evidence="2" id="KW-0812">Transmembrane</keyword>
<dbReference type="Proteomes" id="UP001317259">
    <property type="component" value="Unassembled WGS sequence"/>
</dbReference>
<keyword evidence="2" id="KW-1133">Transmembrane helix</keyword>
<feature type="region of interest" description="Disordered" evidence="1">
    <location>
        <begin position="209"/>
        <end position="229"/>
    </location>
</feature>
<evidence type="ECO:0000256" key="1">
    <source>
        <dbReference type="SAM" id="MobiDB-lite"/>
    </source>
</evidence>
<keyword evidence="2" id="KW-0472">Membrane</keyword>
<comment type="caution">
    <text evidence="3">The sequence shown here is derived from an EMBL/GenBank/DDBJ whole genome shotgun (WGS) entry which is preliminary data.</text>
</comment>
<sequence length="458" mass="47915">MIVLLVNDHLLKQVWPGFVTGKLSDVAGLLVAPPLLALVFLRRADLAATAVTGILFALVKTTETGAEAASHVWTFMAGPSRVLDDPTDLLALPALALAWWVRRRSLAAPSTAPSTARARVLLTMPLAVLAVTATSAAPGPPAAVSVEVRGERVVVRTDASYAWETTDRGATWTRTGSSDDAGRARSAMCVPYQATRCYRVTPGRLAVEQSDDGSRTWGPAWSPSADDRDRLSRQFGDRPLASSGLAVQAWRGGHVIVVANGLDGILLRDEHGSWRRLGWPGEQAPPLDLGSELTAAIFLAGCVLFGAAGAGLRRYHRAYLGFAAATCLSVPVVAFSDDPAVTDALAAVDGLLTLLRLLAVLMIPAGLSVCVALLFAGRARPAPVAVGVLSAPLVYLAVYTPFEGWAGGAFATYWTAVAVAALLTALVLAVDVILIRRDAAAAGPPADGRADPGVTWRA</sequence>
<dbReference type="EMBL" id="JAKRKC020000001">
    <property type="protein sequence ID" value="MCK2214411.1"/>
    <property type="molecule type" value="Genomic_DNA"/>
</dbReference>
<feature type="transmembrane region" description="Helical" evidence="2">
    <location>
        <begin position="382"/>
        <end position="402"/>
    </location>
</feature>
<protein>
    <submittedName>
        <fullName evidence="3">Uncharacterized protein</fullName>
    </submittedName>
</protein>
<evidence type="ECO:0000313" key="4">
    <source>
        <dbReference type="Proteomes" id="UP001317259"/>
    </source>
</evidence>
<feature type="transmembrane region" description="Helical" evidence="2">
    <location>
        <begin position="293"/>
        <end position="312"/>
    </location>
</feature>
<feature type="transmembrane region" description="Helical" evidence="2">
    <location>
        <begin position="414"/>
        <end position="435"/>
    </location>
</feature>
<evidence type="ECO:0000313" key="3">
    <source>
        <dbReference type="EMBL" id="MCK2214411.1"/>
    </source>
</evidence>
<dbReference type="SUPFAM" id="SSF110296">
    <property type="entry name" value="Oligoxyloglucan reducing end-specific cellobiohydrolase"/>
    <property type="match status" value="1"/>
</dbReference>
<feature type="transmembrane region" description="Helical" evidence="2">
    <location>
        <begin position="319"/>
        <end position="335"/>
    </location>
</feature>
<gene>
    <name evidence="3" type="ORF">MF672_011500</name>
</gene>
<evidence type="ECO:0000256" key="2">
    <source>
        <dbReference type="SAM" id="Phobius"/>
    </source>
</evidence>
<proteinExistence type="predicted"/>